<dbReference type="Proteomes" id="UP000789920">
    <property type="component" value="Unassembled WGS sequence"/>
</dbReference>
<sequence>TARQGPNDSDETYDFEWSTAHDGFKGTLQDPKKRGPFTNDKDYCWLFDGTIAEWSIWD</sequence>
<gene>
    <name evidence="1" type="ORF">RPERSI_LOCUS10511</name>
</gene>
<dbReference type="EMBL" id="CAJVQC010020881">
    <property type="protein sequence ID" value="CAG8710623.1"/>
    <property type="molecule type" value="Genomic_DNA"/>
</dbReference>
<keyword evidence="2" id="KW-1185">Reference proteome</keyword>
<feature type="non-terminal residue" evidence="1">
    <location>
        <position position="1"/>
    </location>
</feature>
<organism evidence="1 2">
    <name type="scientific">Racocetra persica</name>
    <dbReference type="NCBI Taxonomy" id="160502"/>
    <lineage>
        <taxon>Eukaryota</taxon>
        <taxon>Fungi</taxon>
        <taxon>Fungi incertae sedis</taxon>
        <taxon>Mucoromycota</taxon>
        <taxon>Glomeromycotina</taxon>
        <taxon>Glomeromycetes</taxon>
        <taxon>Diversisporales</taxon>
        <taxon>Gigasporaceae</taxon>
        <taxon>Racocetra</taxon>
    </lineage>
</organism>
<accession>A0ACA9PID5</accession>
<comment type="caution">
    <text evidence="1">The sequence shown here is derived from an EMBL/GenBank/DDBJ whole genome shotgun (WGS) entry which is preliminary data.</text>
</comment>
<proteinExistence type="predicted"/>
<name>A0ACA9PID5_9GLOM</name>
<evidence type="ECO:0000313" key="2">
    <source>
        <dbReference type="Proteomes" id="UP000789920"/>
    </source>
</evidence>
<evidence type="ECO:0000313" key="1">
    <source>
        <dbReference type="EMBL" id="CAG8710623.1"/>
    </source>
</evidence>
<protein>
    <submittedName>
        <fullName evidence="1">21588_t:CDS:1</fullName>
    </submittedName>
</protein>
<reference evidence="1" key="1">
    <citation type="submission" date="2021-06" db="EMBL/GenBank/DDBJ databases">
        <authorList>
            <person name="Kallberg Y."/>
            <person name="Tangrot J."/>
            <person name="Rosling A."/>
        </authorList>
    </citation>
    <scope>NUCLEOTIDE SEQUENCE</scope>
    <source>
        <strain evidence="1">MA461A</strain>
    </source>
</reference>
<feature type="non-terminal residue" evidence="1">
    <location>
        <position position="58"/>
    </location>
</feature>